<dbReference type="Proteomes" id="UP001597353">
    <property type="component" value="Unassembled WGS sequence"/>
</dbReference>
<sequence length="110" mass="12471">MRRLFLLPFLWLAQPVLAGGPEGVWAHDPDWCSDPSMRIEITESEIIGRENTCEITGRTEIEGLSAQHLSLRCMGEGMVSEEERLILIGEDSLWQWFGAGDPLIFHRCSE</sequence>
<evidence type="ECO:0000313" key="2">
    <source>
        <dbReference type="EMBL" id="MFD1911544.1"/>
    </source>
</evidence>
<accession>A0ABW4S2C5</accession>
<feature type="chain" id="PRO_5045811863" description="DUF3617 family protein" evidence="1">
    <location>
        <begin position="19"/>
        <end position="110"/>
    </location>
</feature>
<evidence type="ECO:0000313" key="3">
    <source>
        <dbReference type="Proteomes" id="UP001597353"/>
    </source>
</evidence>
<keyword evidence="1" id="KW-0732">Signal</keyword>
<name>A0ABW4S2C5_9RHOB</name>
<comment type="caution">
    <text evidence="2">The sequence shown here is derived from an EMBL/GenBank/DDBJ whole genome shotgun (WGS) entry which is preliminary data.</text>
</comment>
<keyword evidence="3" id="KW-1185">Reference proteome</keyword>
<feature type="signal peptide" evidence="1">
    <location>
        <begin position="1"/>
        <end position="18"/>
    </location>
</feature>
<organism evidence="2 3">
    <name type="scientific">Halodurantibacterium flavum</name>
    <dbReference type="NCBI Taxonomy" id="1382802"/>
    <lineage>
        <taxon>Bacteria</taxon>
        <taxon>Pseudomonadati</taxon>
        <taxon>Pseudomonadota</taxon>
        <taxon>Alphaproteobacteria</taxon>
        <taxon>Rhodobacterales</taxon>
        <taxon>Paracoccaceae</taxon>
        <taxon>Halodurantibacterium</taxon>
    </lineage>
</organism>
<protein>
    <recommendedName>
        <fullName evidence="4">DUF3617 family protein</fullName>
    </recommendedName>
</protein>
<reference evidence="3" key="1">
    <citation type="journal article" date="2019" name="Int. J. Syst. Evol. Microbiol.">
        <title>The Global Catalogue of Microorganisms (GCM) 10K type strain sequencing project: providing services to taxonomists for standard genome sequencing and annotation.</title>
        <authorList>
            <consortium name="The Broad Institute Genomics Platform"/>
            <consortium name="The Broad Institute Genome Sequencing Center for Infectious Disease"/>
            <person name="Wu L."/>
            <person name="Ma J."/>
        </authorList>
    </citation>
    <scope>NUCLEOTIDE SEQUENCE [LARGE SCALE GENOMIC DNA]</scope>
    <source>
        <strain evidence="3">CGMCC 4.7242</strain>
    </source>
</reference>
<proteinExistence type="predicted"/>
<evidence type="ECO:0000256" key="1">
    <source>
        <dbReference type="SAM" id="SignalP"/>
    </source>
</evidence>
<gene>
    <name evidence="2" type="ORF">ACFSGJ_04865</name>
</gene>
<dbReference type="RefSeq" id="WP_390259871.1">
    <property type="nucleotide sequence ID" value="NZ_JBHUGH010000003.1"/>
</dbReference>
<dbReference type="EMBL" id="JBHUGH010000003">
    <property type="protein sequence ID" value="MFD1911544.1"/>
    <property type="molecule type" value="Genomic_DNA"/>
</dbReference>
<evidence type="ECO:0008006" key="4">
    <source>
        <dbReference type="Google" id="ProtNLM"/>
    </source>
</evidence>